<dbReference type="EMBL" id="NXLQ01000009">
    <property type="protein sequence ID" value="RDU65907.1"/>
    <property type="molecule type" value="Genomic_DNA"/>
</dbReference>
<dbReference type="GO" id="GO:0042884">
    <property type="term" value="P:microcin transport"/>
    <property type="evidence" value="ECO:0007669"/>
    <property type="project" value="TreeGrafter"/>
</dbReference>
<dbReference type="InterPro" id="IPR035906">
    <property type="entry name" value="MetI-like_sf"/>
</dbReference>
<keyword evidence="4 5" id="KW-0472">Membrane</keyword>
<dbReference type="CDD" id="cd06261">
    <property type="entry name" value="TM_PBP2"/>
    <property type="match status" value="1"/>
</dbReference>
<dbReference type="PANTHER" id="PTHR30325:SF0">
    <property type="entry name" value="INNER MEMBRANE ABC TRANSPORTER PERMEASE PROTEIN YEJE"/>
    <property type="match status" value="1"/>
</dbReference>
<feature type="transmembrane region" description="Helical" evidence="5">
    <location>
        <begin position="215"/>
        <end position="237"/>
    </location>
</feature>
<feature type="transmembrane region" description="Helical" evidence="5">
    <location>
        <begin position="31"/>
        <end position="53"/>
    </location>
</feature>
<evidence type="ECO:0000256" key="4">
    <source>
        <dbReference type="ARBA" id="ARBA00023136"/>
    </source>
</evidence>
<feature type="transmembrane region" description="Helical" evidence="5">
    <location>
        <begin position="154"/>
        <end position="178"/>
    </location>
</feature>
<evidence type="ECO:0000256" key="5">
    <source>
        <dbReference type="RuleBase" id="RU363032"/>
    </source>
</evidence>
<evidence type="ECO:0000259" key="6">
    <source>
        <dbReference type="PROSITE" id="PS50928"/>
    </source>
</evidence>
<comment type="subcellular location">
    <subcellularLocation>
        <location evidence="1 5">Cell membrane</location>
        <topology evidence="1 5">Multi-pass membrane protein</topology>
    </subcellularLocation>
</comment>
<name>A0A3D8IKN9_9HELI</name>
<feature type="transmembrane region" description="Helical" evidence="5">
    <location>
        <begin position="319"/>
        <end position="338"/>
    </location>
</feature>
<feature type="transmembrane region" description="Helical" evidence="5">
    <location>
        <begin position="258"/>
        <end position="280"/>
    </location>
</feature>
<gene>
    <name evidence="7" type="ORF">CQA53_05550</name>
</gene>
<dbReference type="InterPro" id="IPR000515">
    <property type="entry name" value="MetI-like"/>
</dbReference>
<dbReference type="Gene3D" id="1.10.3720.10">
    <property type="entry name" value="MetI-like"/>
    <property type="match status" value="1"/>
</dbReference>
<dbReference type="InterPro" id="IPR025966">
    <property type="entry name" value="OppC_N"/>
</dbReference>
<protein>
    <submittedName>
        <fullName evidence="7">ABC transporter permease</fullName>
    </submittedName>
</protein>
<dbReference type="PROSITE" id="PS50928">
    <property type="entry name" value="ABC_TM1"/>
    <property type="match status" value="1"/>
</dbReference>
<dbReference type="Proteomes" id="UP000256379">
    <property type="component" value="Unassembled WGS sequence"/>
</dbReference>
<evidence type="ECO:0000256" key="3">
    <source>
        <dbReference type="ARBA" id="ARBA00022989"/>
    </source>
</evidence>
<feature type="domain" description="ABC transmembrane type-1" evidence="6">
    <location>
        <begin position="150"/>
        <end position="340"/>
    </location>
</feature>
<evidence type="ECO:0000313" key="7">
    <source>
        <dbReference type="EMBL" id="RDU65907.1"/>
    </source>
</evidence>
<keyword evidence="3 5" id="KW-1133">Transmembrane helix</keyword>
<evidence type="ECO:0000313" key="8">
    <source>
        <dbReference type="Proteomes" id="UP000256379"/>
    </source>
</evidence>
<dbReference type="SUPFAM" id="SSF161098">
    <property type="entry name" value="MetI-like"/>
    <property type="match status" value="1"/>
</dbReference>
<comment type="similarity">
    <text evidence="5">Belongs to the binding-protein-dependent transport system permease family.</text>
</comment>
<keyword evidence="8" id="KW-1185">Reference proteome</keyword>
<dbReference type="Pfam" id="PF12911">
    <property type="entry name" value="OppC_N"/>
    <property type="match status" value="1"/>
</dbReference>
<keyword evidence="2 5" id="KW-0812">Transmembrane</keyword>
<comment type="caution">
    <text evidence="7">The sequence shown here is derived from an EMBL/GenBank/DDBJ whole genome shotgun (WGS) entry which is preliminary data.</text>
</comment>
<dbReference type="GO" id="GO:0005886">
    <property type="term" value="C:plasma membrane"/>
    <property type="evidence" value="ECO:0007669"/>
    <property type="project" value="UniProtKB-SubCell"/>
</dbReference>
<dbReference type="OrthoDB" id="9783218at2"/>
<reference evidence="7 8" key="1">
    <citation type="submission" date="2018-04" db="EMBL/GenBank/DDBJ databases">
        <title>Novel Campyloabacter and Helicobacter Species and Strains.</title>
        <authorList>
            <person name="Mannion A.J."/>
            <person name="Shen Z."/>
            <person name="Fox J.G."/>
        </authorList>
    </citation>
    <scope>NUCLEOTIDE SEQUENCE [LARGE SCALE GENOMIC DNA]</scope>
    <source>
        <strain evidence="7 8">MIT 17-337</strain>
    </source>
</reference>
<evidence type="ECO:0000256" key="1">
    <source>
        <dbReference type="ARBA" id="ARBA00004651"/>
    </source>
</evidence>
<dbReference type="PANTHER" id="PTHR30325">
    <property type="entry name" value="MEMBRANE COMPONENT OF ABC TRANSPORTER"/>
    <property type="match status" value="1"/>
</dbReference>
<dbReference type="Pfam" id="PF00528">
    <property type="entry name" value="BPD_transp_1"/>
    <property type="match status" value="1"/>
</dbReference>
<dbReference type="GO" id="GO:0055085">
    <property type="term" value="P:transmembrane transport"/>
    <property type="evidence" value="ECO:0007669"/>
    <property type="project" value="InterPro"/>
</dbReference>
<evidence type="ECO:0000256" key="2">
    <source>
        <dbReference type="ARBA" id="ARBA00022692"/>
    </source>
</evidence>
<sequence length="351" mass="39622">MIHIKDSRYNKTTKRVSLNVMRWRVFYAHKIARYCLFFFLFCFILSIFAPFLANEKPILIYKDSRFYFPIFKDYAESEFGGDFDTLPDYRDPFVKQLFTNDFIIYPFIEYAPDSVDWELNGIPPTPPDKKHILGTDDQGRDVAARLIYGLRTSLLFGLILSVFSVIIGVCIGGIQGYYGGLVDLFGQRILEIWNGIPTLFLIIIVSSFILPSFWIILGIVLLFSWTGIVGIVRAEFLRARTQDYVKASKALGFSDLRIMFVHILPNALVATITYIPFIVIGSITTLATLDFLGFGMPLGSASLGELLQQGKNNIQSPHLGIIGFVTMSLVLSSLVFIGEGVREAFGKKPRL</sequence>
<accession>A0A3D8IKN9</accession>
<proteinExistence type="inferred from homology"/>
<keyword evidence="5" id="KW-0813">Transport</keyword>
<feature type="transmembrane region" description="Helical" evidence="5">
    <location>
        <begin position="190"/>
        <end position="209"/>
    </location>
</feature>
<organism evidence="7 8">
    <name type="scientific">Helicobacter didelphidarum</name>
    <dbReference type="NCBI Taxonomy" id="2040648"/>
    <lineage>
        <taxon>Bacteria</taxon>
        <taxon>Pseudomonadati</taxon>
        <taxon>Campylobacterota</taxon>
        <taxon>Epsilonproteobacteria</taxon>
        <taxon>Campylobacterales</taxon>
        <taxon>Helicobacteraceae</taxon>
        <taxon>Helicobacter</taxon>
    </lineage>
</organism>
<dbReference type="AlphaFoldDB" id="A0A3D8IKN9"/>
<dbReference type="RefSeq" id="WP_115543024.1">
    <property type="nucleotide sequence ID" value="NZ_NXLQ01000009.1"/>
</dbReference>